<dbReference type="RefSeq" id="WP_094126584.1">
    <property type="nucleotide sequence ID" value="NZ_CP040788.1"/>
</dbReference>
<dbReference type="EMBL" id="MZMQ01000001">
    <property type="protein sequence ID" value="OQJ62200.1"/>
    <property type="molecule type" value="Genomic_DNA"/>
</dbReference>
<keyword evidence="1" id="KW-1133">Transmembrane helix</keyword>
<evidence type="ECO:0008006" key="4">
    <source>
        <dbReference type="Google" id="ProtNLM"/>
    </source>
</evidence>
<keyword evidence="3" id="KW-1185">Reference proteome</keyword>
<sequence length="147" mass="16027">MTAATTPGSRPPLELPFPGAPWAEAMRRFFLKYATFRGRASRSEYWWWILTGFVATTALRTLSSLTSGDPGSLDLTDAMAITDAWSGLLAVGQLAVFVPFLAVSWRRLHDTDRTGAWILVCFVPIVGLIVYAIMAATGSRPGGARFD</sequence>
<evidence type="ECO:0000313" key="2">
    <source>
        <dbReference type="EMBL" id="OQJ62200.1"/>
    </source>
</evidence>
<accession>A0A225C8Z9</accession>
<dbReference type="Pfam" id="PF05656">
    <property type="entry name" value="DUF805"/>
    <property type="match status" value="1"/>
</dbReference>
<feature type="transmembrane region" description="Helical" evidence="1">
    <location>
        <begin position="117"/>
        <end position="137"/>
    </location>
</feature>
<dbReference type="InterPro" id="IPR008523">
    <property type="entry name" value="DUF805"/>
</dbReference>
<dbReference type="PANTHER" id="PTHR34980:SF2">
    <property type="entry name" value="INNER MEMBRANE PROTEIN YHAH-RELATED"/>
    <property type="match status" value="1"/>
</dbReference>
<feature type="transmembrane region" description="Helical" evidence="1">
    <location>
        <begin position="45"/>
        <end position="65"/>
    </location>
</feature>
<dbReference type="AlphaFoldDB" id="A0A225C8Z9"/>
<evidence type="ECO:0000313" key="3">
    <source>
        <dbReference type="Proteomes" id="UP000215316"/>
    </source>
</evidence>
<evidence type="ECO:0000256" key="1">
    <source>
        <dbReference type="SAM" id="Phobius"/>
    </source>
</evidence>
<dbReference type="PANTHER" id="PTHR34980">
    <property type="entry name" value="INNER MEMBRANE PROTEIN-RELATED-RELATED"/>
    <property type="match status" value="1"/>
</dbReference>
<dbReference type="OrthoDB" id="9812349at2"/>
<reference evidence="2" key="1">
    <citation type="submission" date="2017-08" db="EMBL/GenBank/DDBJ databases">
        <title>Genomes of multiple Clavibacter strains from different subspecies.</title>
        <authorList>
            <person name="Yuan X.-K."/>
            <person name="Li X.-S."/>
            <person name="Nie J."/>
            <person name="De Boer S.H."/>
        </authorList>
    </citation>
    <scope>NUCLEOTIDE SEQUENCE [LARGE SCALE GENOMIC DNA]</scope>
    <source>
        <strain evidence="2">ATCC 33566</strain>
    </source>
</reference>
<keyword evidence="1" id="KW-0472">Membrane</keyword>
<name>A0A225C8Z9_9MICO</name>
<dbReference type="GO" id="GO:0005886">
    <property type="term" value="C:plasma membrane"/>
    <property type="evidence" value="ECO:0007669"/>
    <property type="project" value="TreeGrafter"/>
</dbReference>
<gene>
    <name evidence="2" type="ORF">B5P24_03820</name>
</gene>
<dbReference type="Proteomes" id="UP000215316">
    <property type="component" value="Unassembled WGS sequence"/>
</dbReference>
<proteinExistence type="predicted"/>
<protein>
    <recommendedName>
        <fullName evidence="4">DUF805 domain-containing protein</fullName>
    </recommendedName>
</protein>
<comment type="caution">
    <text evidence="2">The sequence shown here is derived from an EMBL/GenBank/DDBJ whole genome shotgun (WGS) entry which is preliminary data.</text>
</comment>
<keyword evidence="1" id="KW-0812">Transmembrane</keyword>
<organism evidence="2 3">
    <name type="scientific">Clavibacter tessellarius</name>
    <dbReference type="NCBI Taxonomy" id="31965"/>
    <lineage>
        <taxon>Bacteria</taxon>
        <taxon>Bacillati</taxon>
        <taxon>Actinomycetota</taxon>
        <taxon>Actinomycetes</taxon>
        <taxon>Micrococcales</taxon>
        <taxon>Microbacteriaceae</taxon>
        <taxon>Clavibacter</taxon>
    </lineage>
</organism>
<feature type="transmembrane region" description="Helical" evidence="1">
    <location>
        <begin position="85"/>
        <end position="105"/>
    </location>
</feature>